<dbReference type="EMBL" id="FNOK01000002">
    <property type="protein sequence ID" value="SDW30068.1"/>
    <property type="molecule type" value="Genomic_DNA"/>
</dbReference>
<proteinExistence type="predicted"/>
<sequence length="266" mass="27144">MSGEQRRTGAPQGPPWSLDLLADLHAGVLDQQTADQLRVQVQDDPEAREILAALDATSSDLAALPPLTIPDDVAARIDAALEDEVRAWAQEQSSAAAPAEPAPAAEQGGQVIDFAAAKQRRRRKITLGAGLVGVAAAAAAVVFSVLPGNTDAGSNQAQPGTTTGRPAPLALQGDQVTLNGEQFGEIMQSEQYSSALADPQRLIGCLQANGVTGGKPLGAREITLNGNPAQLLILPGGGLGKFRLLAVGPDCGPGNPAKISDSTFGG</sequence>
<protein>
    <recommendedName>
        <fullName evidence="4">Anti-sigma-M factor RsmA</fullName>
    </recommendedName>
</protein>
<dbReference type="RefSeq" id="WP_177226236.1">
    <property type="nucleotide sequence ID" value="NZ_FNOK01000002.1"/>
</dbReference>
<keyword evidence="1" id="KW-0472">Membrane</keyword>
<dbReference type="Proteomes" id="UP000199529">
    <property type="component" value="Unassembled WGS sequence"/>
</dbReference>
<feature type="transmembrane region" description="Helical" evidence="1">
    <location>
        <begin position="125"/>
        <end position="146"/>
    </location>
</feature>
<dbReference type="STRING" id="418495.SAMN05216215_1002196"/>
<evidence type="ECO:0000313" key="3">
    <source>
        <dbReference type="Proteomes" id="UP000199529"/>
    </source>
</evidence>
<gene>
    <name evidence="2" type="ORF">SAMN05216215_1002196</name>
</gene>
<evidence type="ECO:0000256" key="1">
    <source>
        <dbReference type="SAM" id="Phobius"/>
    </source>
</evidence>
<reference evidence="3" key="1">
    <citation type="submission" date="2016-10" db="EMBL/GenBank/DDBJ databases">
        <authorList>
            <person name="Varghese N."/>
            <person name="Submissions S."/>
        </authorList>
    </citation>
    <scope>NUCLEOTIDE SEQUENCE [LARGE SCALE GENOMIC DNA]</scope>
    <source>
        <strain evidence="3">CGMCC 4.3530</strain>
    </source>
</reference>
<keyword evidence="1" id="KW-1133">Transmembrane helix</keyword>
<organism evidence="2 3">
    <name type="scientific">Saccharopolyspora shandongensis</name>
    <dbReference type="NCBI Taxonomy" id="418495"/>
    <lineage>
        <taxon>Bacteria</taxon>
        <taxon>Bacillati</taxon>
        <taxon>Actinomycetota</taxon>
        <taxon>Actinomycetes</taxon>
        <taxon>Pseudonocardiales</taxon>
        <taxon>Pseudonocardiaceae</taxon>
        <taxon>Saccharopolyspora</taxon>
    </lineage>
</organism>
<evidence type="ECO:0000313" key="2">
    <source>
        <dbReference type="EMBL" id="SDW30068.1"/>
    </source>
</evidence>
<dbReference type="AlphaFoldDB" id="A0A1H2SEY5"/>
<keyword evidence="1" id="KW-0812">Transmembrane</keyword>
<accession>A0A1H2SEY5</accession>
<keyword evidence="3" id="KW-1185">Reference proteome</keyword>
<evidence type="ECO:0008006" key="4">
    <source>
        <dbReference type="Google" id="ProtNLM"/>
    </source>
</evidence>
<name>A0A1H2SEY5_9PSEU</name>